<comment type="caution">
    <text evidence="3">The sequence shown here is derived from an EMBL/GenBank/DDBJ whole genome shotgun (WGS) entry which is preliminary data.</text>
</comment>
<feature type="domain" description="Rad60/SUMO-like" evidence="2">
    <location>
        <begin position="25"/>
        <end position="82"/>
    </location>
</feature>
<evidence type="ECO:0000259" key="2">
    <source>
        <dbReference type="Pfam" id="PF11976"/>
    </source>
</evidence>
<dbReference type="Pfam" id="PF11976">
    <property type="entry name" value="Rad60-SLD"/>
    <property type="match status" value="1"/>
</dbReference>
<dbReference type="EMBL" id="JACTNZ010000009">
    <property type="protein sequence ID" value="KAG5531348.1"/>
    <property type="molecule type" value="Genomic_DNA"/>
</dbReference>
<keyword evidence="4" id="KW-1185">Reference proteome</keyword>
<sequence length="86" mass="9903">MSGAENNSSRKRPLEQPPSASTLILKVKGQDGIEVFFSVKRSTVLKKLLVAYCQKRNFDYKTMEFLYNGDRFSHNRSAQDKSVTWK</sequence>
<evidence type="ECO:0000313" key="4">
    <source>
        <dbReference type="Proteomes" id="UP000823749"/>
    </source>
</evidence>
<dbReference type="Gene3D" id="3.10.20.90">
    <property type="entry name" value="Phosphatidylinositol 3-kinase Catalytic Subunit, Chain A, domain 1"/>
    <property type="match status" value="1"/>
</dbReference>
<dbReference type="AlphaFoldDB" id="A0AAV6ISU4"/>
<dbReference type="InterPro" id="IPR022617">
    <property type="entry name" value="Rad60/SUMO-like_dom"/>
</dbReference>
<dbReference type="SUPFAM" id="SSF54236">
    <property type="entry name" value="Ubiquitin-like"/>
    <property type="match status" value="1"/>
</dbReference>
<dbReference type="InterPro" id="IPR029071">
    <property type="entry name" value="Ubiquitin-like_domsf"/>
</dbReference>
<accession>A0AAV6ISU4</accession>
<dbReference type="PANTHER" id="PTHR10562">
    <property type="entry name" value="SMALL UBIQUITIN-RELATED MODIFIER"/>
    <property type="match status" value="1"/>
</dbReference>
<name>A0AAV6ISU4_9ERIC</name>
<organism evidence="3 4">
    <name type="scientific">Rhododendron griersonianum</name>
    <dbReference type="NCBI Taxonomy" id="479676"/>
    <lineage>
        <taxon>Eukaryota</taxon>
        <taxon>Viridiplantae</taxon>
        <taxon>Streptophyta</taxon>
        <taxon>Embryophyta</taxon>
        <taxon>Tracheophyta</taxon>
        <taxon>Spermatophyta</taxon>
        <taxon>Magnoliopsida</taxon>
        <taxon>eudicotyledons</taxon>
        <taxon>Gunneridae</taxon>
        <taxon>Pentapetalae</taxon>
        <taxon>asterids</taxon>
        <taxon>Ericales</taxon>
        <taxon>Ericaceae</taxon>
        <taxon>Ericoideae</taxon>
        <taxon>Rhodoreae</taxon>
        <taxon>Rhododendron</taxon>
    </lineage>
</organism>
<gene>
    <name evidence="3" type="ORF">RHGRI_026090</name>
</gene>
<reference evidence="3" key="1">
    <citation type="submission" date="2020-08" db="EMBL/GenBank/DDBJ databases">
        <title>Plant Genome Project.</title>
        <authorList>
            <person name="Zhang R.-G."/>
        </authorList>
    </citation>
    <scope>NUCLEOTIDE SEQUENCE</scope>
    <source>
        <strain evidence="3">WSP0</strain>
        <tissue evidence="3">Leaf</tissue>
    </source>
</reference>
<protein>
    <recommendedName>
        <fullName evidence="2">Rad60/SUMO-like domain-containing protein</fullName>
    </recommendedName>
</protein>
<proteinExistence type="predicted"/>
<dbReference type="Proteomes" id="UP000823749">
    <property type="component" value="Chromosome 9"/>
</dbReference>
<evidence type="ECO:0000256" key="1">
    <source>
        <dbReference type="SAM" id="MobiDB-lite"/>
    </source>
</evidence>
<evidence type="ECO:0000313" key="3">
    <source>
        <dbReference type="EMBL" id="KAG5531348.1"/>
    </source>
</evidence>
<feature type="region of interest" description="Disordered" evidence="1">
    <location>
        <begin position="1"/>
        <end position="20"/>
    </location>
</feature>